<evidence type="ECO:0000313" key="3">
    <source>
        <dbReference type="Proteomes" id="UP000300879"/>
    </source>
</evidence>
<dbReference type="EMBL" id="CP040396">
    <property type="protein sequence ID" value="QCT01675.1"/>
    <property type="molecule type" value="Genomic_DNA"/>
</dbReference>
<dbReference type="KEGG" id="palo:E6C60_0956"/>
<sequence>MITILLGITSIISSVIVLCAGFIVSALRSVHYSAGINLGAFEYSLFNISFLWILIPILLFIIGVFLLYLSAKDAG</sequence>
<evidence type="ECO:0000256" key="1">
    <source>
        <dbReference type="SAM" id="Phobius"/>
    </source>
</evidence>
<keyword evidence="1" id="KW-0812">Transmembrane</keyword>
<accession>A0A4P8XH46</accession>
<feature type="transmembrane region" description="Helical" evidence="1">
    <location>
        <begin position="6"/>
        <end position="27"/>
    </location>
</feature>
<keyword evidence="1" id="KW-0472">Membrane</keyword>
<reference evidence="2 3" key="1">
    <citation type="submission" date="2019-05" db="EMBL/GenBank/DDBJ databases">
        <authorList>
            <person name="Chen C."/>
        </authorList>
    </citation>
    <scope>NUCLEOTIDE SEQUENCE [LARGE SCALE GENOMIC DNA]</scope>
    <source>
        <strain evidence="2 3">HB172198</strain>
    </source>
</reference>
<keyword evidence="1" id="KW-1133">Transmembrane helix</keyword>
<dbReference type="AlphaFoldDB" id="A0A4P8XH46"/>
<organism evidence="2 3">
    <name type="scientific">Paenibacillus algicola</name>
    <dbReference type="NCBI Taxonomy" id="2565926"/>
    <lineage>
        <taxon>Bacteria</taxon>
        <taxon>Bacillati</taxon>
        <taxon>Bacillota</taxon>
        <taxon>Bacilli</taxon>
        <taxon>Bacillales</taxon>
        <taxon>Paenibacillaceae</taxon>
        <taxon>Paenibacillus</taxon>
    </lineage>
</organism>
<evidence type="ECO:0000313" key="2">
    <source>
        <dbReference type="EMBL" id="QCT01675.1"/>
    </source>
</evidence>
<gene>
    <name evidence="2" type="ORF">E6C60_0956</name>
</gene>
<keyword evidence="3" id="KW-1185">Reference proteome</keyword>
<dbReference type="Proteomes" id="UP000300879">
    <property type="component" value="Chromosome"/>
</dbReference>
<protein>
    <submittedName>
        <fullName evidence="2">Uncharacterized protein</fullName>
    </submittedName>
</protein>
<proteinExistence type="predicted"/>
<feature type="transmembrane region" description="Helical" evidence="1">
    <location>
        <begin position="48"/>
        <end position="69"/>
    </location>
</feature>
<name>A0A4P8XH46_9BACL</name>